<sequence>MRKKIIFSFIIALTSLAGIQEKAKADYWLVIGSYRQGPGGKPQVSGITSPSLFAIPIGTKKMCIEAGKTIEDEIYKPVWQFDSKWTCIKNSSN</sequence>
<gene>
    <name evidence="1" type="ORF">EV03_2058</name>
</gene>
<accession>A0A0A2C2D5</accession>
<evidence type="ECO:0000313" key="1">
    <source>
        <dbReference type="EMBL" id="KGG19672.1"/>
    </source>
</evidence>
<dbReference type="EMBL" id="JNAX01000015">
    <property type="protein sequence ID" value="KGG19672.1"/>
    <property type="molecule type" value="Genomic_DNA"/>
</dbReference>
<proteinExistence type="predicted"/>
<name>A0A0A2C2D5_PROMR</name>
<organism evidence="1 2">
    <name type="scientific">Prochlorococcus marinus str. PAC1</name>
    <dbReference type="NCBI Taxonomy" id="59924"/>
    <lineage>
        <taxon>Bacteria</taxon>
        <taxon>Bacillati</taxon>
        <taxon>Cyanobacteriota</taxon>
        <taxon>Cyanophyceae</taxon>
        <taxon>Synechococcales</taxon>
        <taxon>Prochlorococcaceae</taxon>
        <taxon>Prochlorococcus</taxon>
    </lineage>
</organism>
<dbReference type="AlphaFoldDB" id="A0A0A2C2D5"/>
<comment type="caution">
    <text evidence="1">The sequence shown here is derived from an EMBL/GenBank/DDBJ whole genome shotgun (WGS) entry which is preliminary data.</text>
</comment>
<reference evidence="2" key="1">
    <citation type="journal article" date="2014" name="Sci. Data">
        <title>Genomes of diverse isolates of the marine cyanobacterium Prochlorococcus.</title>
        <authorList>
            <person name="Biller S."/>
            <person name="Berube P."/>
            <person name="Thompson J."/>
            <person name="Kelly L."/>
            <person name="Roggensack S."/>
            <person name="Awad L."/>
            <person name="Roache-Johnson K."/>
            <person name="Ding H."/>
            <person name="Giovannoni S.J."/>
            <person name="Moore L.R."/>
            <person name="Chisholm S.W."/>
        </authorList>
    </citation>
    <scope>NUCLEOTIDE SEQUENCE [LARGE SCALE GENOMIC DNA]</scope>
    <source>
        <strain evidence="2">PAC1</strain>
    </source>
</reference>
<dbReference type="Proteomes" id="UP000030392">
    <property type="component" value="Unassembled WGS sequence"/>
</dbReference>
<protein>
    <submittedName>
        <fullName evidence="1">Putative GRAM domain</fullName>
    </submittedName>
</protein>
<dbReference type="RefSeq" id="WP_011293785.1">
    <property type="nucleotide sequence ID" value="NZ_CP138967.1"/>
</dbReference>
<evidence type="ECO:0000313" key="2">
    <source>
        <dbReference type="Proteomes" id="UP000030392"/>
    </source>
</evidence>